<organism evidence="1">
    <name type="scientific">Rhizophagus irregularis (strain DAOM 181602 / DAOM 197198 / MUCL 43194)</name>
    <name type="common">Arbuscular mycorrhizal fungus</name>
    <name type="synonym">Glomus intraradices</name>
    <dbReference type="NCBI Taxonomy" id="747089"/>
    <lineage>
        <taxon>Eukaryota</taxon>
        <taxon>Fungi</taxon>
        <taxon>Fungi incertae sedis</taxon>
        <taxon>Mucoromycota</taxon>
        <taxon>Glomeromycotina</taxon>
        <taxon>Glomeromycetes</taxon>
        <taxon>Glomerales</taxon>
        <taxon>Glomeraceae</taxon>
        <taxon>Rhizophagus</taxon>
    </lineage>
</organism>
<protein>
    <submittedName>
        <fullName evidence="1">Uncharacterized protein</fullName>
    </submittedName>
</protein>
<sequence>MVTFVQQVNCVTVTDIILYVDYGEDTWSSLPPKEHLLIFCDVVVHIILLRSLPDILALADVMIMLSMRPAEVKNLCIENGHVTGFAKSPDDALFETQLLVDSEKPIATTSCLSRLRTELRNTGALSEIINATKNPNITALANRMQAEKRDI</sequence>
<dbReference type="HOGENOM" id="CLU_1732461_0_0_1"/>
<dbReference type="VEuPathDB" id="FungiDB:RhiirFUN_011370"/>
<proteinExistence type="predicted"/>
<accession>U9SZ38</accession>
<dbReference type="AlphaFoldDB" id="U9SZ38"/>
<gene>
    <name evidence="1" type="ORF">GLOINDRAFT_83427</name>
</gene>
<reference evidence="1" key="1">
    <citation type="submission" date="2013-07" db="EMBL/GenBank/DDBJ databases">
        <title>The genome of an arbuscular mycorrhizal fungus provides insights into the evolution of the oldest plant symbiosis.</title>
        <authorList>
            <consortium name="DOE Joint Genome Institute"/>
            <person name="Tisserant E."/>
            <person name="Malbreil M."/>
            <person name="Kuo A."/>
            <person name="Kohler A."/>
            <person name="Symeonidi A."/>
            <person name="Balestrini R."/>
            <person name="Charron P."/>
            <person name="Duensing N."/>
            <person name="Frei-dit-Frey N."/>
            <person name="Gianinazzi-Pearson V."/>
            <person name="Gilbert B."/>
            <person name="Handa Y."/>
            <person name="Hijri M."/>
            <person name="Kaul R."/>
            <person name="Kawaguchi M."/>
            <person name="Krajinski F."/>
            <person name="Lammers P."/>
            <person name="Lapierre D."/>
            <person name="Masclaux F.G."/>
            <person name="Murat C."/>
            <person name="Morin E."/>
            <person name="Ndikumana S."/>
            <person name="Pagni M."/>
            <person name="Petitpierre D."/>
            <person name="Requena N."/>
            <person name="Rosikiewicz P."/>
            <person name="Riley R."/>
            <person name="Saito K."/>
            <person name="San Clemente H."/>
            <person name="Shapiro H."/>
            <person name="van Tuinen D."/>
            <person name="Becard G."/>
            <person name="Bonfante P."/>
            <person name="Paszkowski U."/>
            <person name="Shachar-Hill Y."/>
            <person name="Young J.P."/>
            <person name="Sanders I.R."/>
            <person name="Henrissat B."/>
            <person name="Rensing S.A."/>
            <person name="Grigoriev I.V."/>
            <person name="Corradi N."/>
            <person name="Roux C."/>
            <person name="Martin F."/>
        </authorList>
    </citation>
    <scope>NUCLEOTIDE SEQUENCE</scope>
    <source>
        <strain evidence="1">DAOM 197198</strain>
    </source>
</reference>
<name>U9SZ38_RHIID</name>
<dbReference type="EMBL" id="KI296665">
    <property type="protein sequence ID" value="ESA01189.1"/>
    <property type="molecule type" value="Genomic_DNA"/>
</dbReference>
<evidence type="ECO:0000313" key="1">
    <source>
        <dbReference type="EMBL" id="ESA01189.1"/>
    </source>
</evidence>